<name>A0ABQ3YR31_9ACTN</name>
<proteinExistence type="predicted"/>
<comment type="caution">
    <text evidence="1">The sequence shown here is derived from an EMBL/GenBank/DDBJ whole genome shotgun (WGS) entry which is preliminary data.</text>
</comment>
<keyword evidence="2" id="KW-1185">Reference proteome</keyword>
<dbReference type="Proteomes" id="UP000637628">
    <property type="component" value="Unassembled WGS sequence"/>
</dbReference>
<sequence length="79" mass="8996">MADWFTQAEVGGGVTRIAEPHVNELLSANFWWLRGTDRDIKFLTGLDVSVVHPGHGPSFDRTRLHQLAKDYLRSKAHRL</sequence>
<accession>A0ABQ3YR31</accession>
<protein>
    <submittedName>
        <fullName evidence="1">Uncharacterized protein</fullName>
    </submittedName>
</protein>
<evidence type="ECO:0000313" key="1">
    <source>
        <dbReference type="EMBL" id="GIE00045.1"/>
    </source>
</evidence>
<reference evidence="1 2" key="1">
    <citation type="submission" date="2021-01" db="EMBL/GenBank/DDBJ databases">
        <title>Whole genome shotgun sequence of Actinoplanes durhamensis NBRC 14914.</title>
        <authorList>
            <person name="Komaki H."/>
            <person name="Tamura T."/>
        </authorList>
    </citation>
    <scope>NUCLEOTIDE SEQUENCE [LARGE SCALE GENOMIC DNA]</scope>
    <source>
        <strain evidence="1 2">NBRC 14914</strain>
    </source>
</reference>
<organism evidence="1 2">
    <name type="scientific">Paractinoplanes durhamensis</name>
    <dbReference type="NCBI Taxonomy" id="113563"/>
    <lineage>
        <taxon>Bacteria</taxon>
        <taxon>Bacillati</taxon>
        <taxon>Actinomycetota</taxon>
        <taxon>Actinomycetes</taxon>
        <taxon>Micromonosporales</taxon>
        <taxon>Micromonosporaceae</taxon>
        <taxon>Paractinoplanes</taxon>
    </lineage>
</organism>
<dbReference type="RefSeq" id="WP_203725698.1">
    <property type="nucleotide sequence ID" value="NZ_BAAATX010000002.1"/>
</dbReference>
<dbReference type="EMBL" id="BOML01000013">
    <property type="protein sequence ID" value="GIE00045.1"/>
    <property type="molecule type" value="Genomic_DNA"/>
</dbReference>
<evidence type="ECO:0000313" key="2">
    <source>
        <dbReference type="Proteomes" id="UP000637628"/>
    </source>
</evidence>
<gene>
    <name evidence="1" type="ORF">Adu01nite_13950</name>
</gene>